<dbReference type="Proteomes" id="UP000276133">
    <property type="component" value="Unassembled WGS sequence"/>
</dbReference>
<dbReference type="STRING" id="10195.A0A3M7RGI6"/>
<gene>
    <name evidence="1" type="ORF">BpHYR1_005040</name>
</gene>
<comment type="caution">
    <text evidence="1">The sequence shown here is derived from an EMBL/GenBank/DDBJ whole genome shotgun (WGS) entry which is preliminary data.</text>
</comment>
<accession>A0A3M7RGI6</accession>
<dbReference type="OrthoDB" id="428346at2759"/>
<evidence type="ECO:0000313" key="2">
    <source>
        <dbReference type="Proteomes" id="UP000276133"/>
    </source>
</evidence>
<dbReference type="EMBL" id="REGN01003426">
    <property type="protein sequence ID" value="RNA22600.1"/>
    <property type="molecule type" value="Genomic_DNA"/>
</dbReference>
<reference evidence="1 2" key="1">
    <citation type="journal article" date="2018" name="Sci. Rep.">
        <title>Genomic signatures of local adaptation to the degree of environmental predictability in rotifers.</title>
        <authorList>
            <person name="Franch-Gras L."/>
            <person name="Hahn C."/>
            <person name="Garcia-Roger E.M."/>
            <person name="Carmona M.J."/>
            <person name="Serra M."/>
            <person name="Gomez A."/>
        </authorList>
    </citation>
    <scope>NUCLEOTIDE SEQUENCE [LARGE SCALE GENOMIC DNA]</scope>
    <source>
        <strain evidence="1">HYR1</strain>
    </source>
</reference>
<keyword evidence="2" id="KW-1185">Reference proteome</keyword>
<dbReference type="Gene3D" id="3.40.50.11350">
    <property type="match status" value="1"/>
</dbReference>
<organism evidence="1 2">
    <name type="scientific">Brachionus plicatilis</name>
    <name type="common">Marine rotifer</name>
    <name type="synonym">Brachionus muelleri</name>
    <dbReference type="NCBI Taxonomy" id="10195"/>
    <lineage>
        <taxon>Eukaryota</taxon>
        <taxon>Metazoa</taxon>
        <taxon>Spiralia</taxon>
        <taxon>Gnathifera</taxon>
        <taxon>Rotifera</taxon>
        <taxon>Eurotatoria</taxon>
        <taxon>Monogononta</taxon>
        <taxon>Pseudotrocha</taxon>
        <taxon>Ploima</taxon>
        <taxon>Brachionidae</taxon>
        <taxon>Brachionus</taxon>
    </lineage>
</organism>
<sequence length="380" mass="45009">MDEEKENTSKWLSCEECSNWAIIYNFRDNRVNPFDPFDNHIINRGAKGEYSIQYECLQSDLCGGWADRLKGILSTYAFSLITNRKFVIKITKNCDLESILVPNKIDWKYDKSEKYQANETKVLSYRWNFNLNQVFRKEKNLFSEYKNVSLLIIKAGFMFSEPIAENVFLKSKVEKLGYNQSRFKIVYQFHNWYKELFQLNAEMQKKYEIFTKKIKPDGDTKLICAQIRMGDPGSQSELSKTVSLEFWNFIQNNFLINDNNSSRYVIYVTSDREEVKKEAKKFFTKNQVFYMDKSSDHVDLSSNCKNTANVILDFHVMQNCDIGIVSHSGFGILGLWNRPNPFENLFVYTNKNQSDLKKSYWNRRNMFFKKYTNLDDIFFT</sequence>
<proteinExistence type="predicted"/>
<evidence type="ECO:0000313" key="1">
    <source>
        <dbReference type="EMBL" id="RNA22600.1"/>
    </source>
</evidence>
<name>A0A3M7RGI6_BRAPC</name>
<protein>
    <submittedName>
        <fullName evidence="1">Uncharacterized protein</fullName>
    </submittedName>
</protein>
<dbReference type="AlphaFoldDB" id="A0A3M7RGI6"/>